<sequence>MRRHALMPVFLALAVCAAGWARSETKDSDPKAVEIADQVIGALGGKEKWNAMPCLGWTFEAAVKDTMRPGGRHHVWQKSTGWHRVEGKNRQGQPFVIIQRLGTPEGKAWVNGVAIEGDSLQKLLKRAQSMWTNDTYWMLMPYKLRDPGVRLHYEAEVKDDGITYDKISLSFENVGETPGDHYWIYVDRANHRVERKATKRRTACGFRPPTARAT</sequence>
<name>A0A538TYX8_UNCEI</name>
<proteinExistence type="predicted"/>
<organism evidence="2 3">
    <name type="scientific">Eiseniibacteriota bacterium</name>
    <dbReference type="NCBI Taxonomy" id="2212470"/>
    <lineage>
        <taxon>Bacteria</taxon>
        <taxon>Candidatus Eiseniibacteriota</taxon>
    </lineage>
</organism>
<evidence type="ECO:0000256" key="1">
    <source>
        <dbReference type="SAM" id="SignalP"/>
    </source>
</evidence>
<feature type="signal peptide" evidence="1">
    <location>
        <begin position="1"/>
        <end position="17"/>
    </location>
</feature>
<evidence type="ECO:0000313" key="3">
    <source>
        <dbReference type="Proteomes" id="UP000319836"/>
    </source>
</evidence>
<dbReference type="AlphaFoldDB" id="A0A538TYX8"/>
<comment type="caution">
    <text evidence="2">The sequence shown here is derived from an EMBL/GenBank/DDBJ whole genome shotgun (WGS) entry which is preliminary data.</text>
</comment>
<dbReference type="EMBL" id="VBPA01000386">
    <property type="protein sequence ID" value="TMQ68781.1"/>
    <property type="molecule type" value="Genomic_DNA"/>
</dbReference>
<evidence type="ECO:0008006" key="4">
    <source>
        <dbReference type="Google" id="ProtNLM"/>
    </source>
</evidence>
<evidence type="ECO:0000313" key="2">
    <source>
        <dbReference type="EMBL" id="TMQ68781.1"/>
    </source>
</evidence>
<reference evidence="2 3" key="1">
    <citation type="journal article" date="2019" name="Nat. Microbiol.">
        <title>Mediterranean grassland soil C-N compound turnover is dependent on rainfall and depth, and is mediated by genomically divergent microorganisms.</title>
        <authorList>
            <person name="Diamond S."/>
            <person name="Andeer P.F."/>
            <person name="Li Z."/>
            <person name="Crits-Christoph A."/>
            <person name="Burstein D."/>
            <person name="Anantharaman K."/>
            <person name="Lane K.R."/>
            <person name="Thomas B.C."/>
            <person name="Pan C."/>
            <person name="Northen T.R."/>
            <person name="Banfield J.F."/>
        </authorList>
    </citation>
    <scope>NUCLEOTIDE SEQUENCE [LARGE SCALE GENOMIC DNA]</scope>
    <source>
        <strain evidence="2">WS_10</strain>
    </source>
</reference>
<accession>A0A538TYX8</accession>
<dbReference type="Proteomes" id="UP000319836">
    <property type="component" value="Unassembled WGS sequence"/>
</dbReference>
<keyword evidence="1" id="KW-0732">Signal</keyword>
<feature type="chain" id="PRO_5021826088" description="Outer membrane lipoprotein-sorting protein" evidence="1">
    <location>
        <begin position="18"/>
        <end position="214"/>
    </location>
</feature>
<gene>
    <name evidence="2" type="ORF">E6K80_13850</name>
</gene>
<protein>
    <recommendedName>
        <fullName evidence="4">Outer membrane lipoprotein-sorting protein</fullName>
    </recommendedName>
</protein>